<keyword evidence="2" id="KW-1185">Reference proteome</keyword>
<dbReference type="Proteomes" id="UP000502641">
    <property type="component" value="Chromosome"/>
</dbReference>
<protein>
    <submittedName>
        <fullName evidence="1">Uncharacterized protein</fullName>
    </submittedName>
</protein>
<sequence length="70" mass="7554">MLSTLKTYSSKNQKFSFTLTFKQGADSGSKATLSLFTDEGTVVVDLEPEDLKALTSALGEAQYATVPLDF</sequence>
<dbReference type="KEGG" id="sarg:HKX69_05700"/>
<name>A0A6M4PEF0_9ACTN</name>
<accession>A0A6M4PEF0</accession>
<gene>
    <name evidence="1" type="ORF">HKX69_05700</name>
</gene>
<dbReference type="EMBL" id="CP053189">
    <property type="protein sequence ID" value="QJS09077.1"/>
    <property type="molecule type" value="Genomic_DNA"/>
</dbReference>
<dbReference type="RefSeq" id="WP_171151211.1">
    <property type="nucleotide sequence ID" value="NZ_CP053189.1"/>
</dbReference>
<reference evidence="1 2" key="1">
    <citation type="submission" date="2020-05" db="EMBL/GenBank/DDBJ databases">
        <authorList>
            <person name="Li K."/>
        </authorList>
    </citation>
    <scope>NUCLEOTIDE SEQUENCE [LARGE SCALE GENOMIC DNA]</scope>
    <source>
        <strain evidence="2">jing01</strain>
    </source>
</reference>
<dbReference type="AlphaFoldDB" id="A0A6M4PEF0"/>
<evidence type="ECO:0000313" key="1">
    <source>
        <dbReference type="EMBL" id="QJS09077.1"/>
    </source>
</evidence>
<evidence type="ECO:0000313" key="2">
    <source>
        <dbReference type="Proteomes" id="UP000502641"/>
    </source>
</evidence>
<proteinExistence type="predicted"/>
<organism evidence="1 2">
    <name type="scientific">Streptomyces argyrophylli</name>
    <dbReference type="NCBI Taxonomy" id="2726118"/>
    <lineage>
        <taxon>Bacteria</taxon>
        <taxon>Bacillati</taxon>
        <taxon>Actinomycetota</taxon>
        <taxon>Actinomycetes</taxon>
        <taxon>Kitasatosporales</taxon>
        <taxon>Streptomycetaceae</taxon>
        <taxon>Streptomyces</taxon>
    </lineage>
</organism>